<comment type="function">
    <text evidence="13">Glutamate-gated receptor that probably acts as non-selective cation channel.</text>
</comment>
<keyword evidence="3 13" id="KW-0813">Transport</keyword>
<dbReference type="InterPro" id="IPR001320">
    <property type="entry name" value="Iontro_rcpt_C"/>
</dbReference>
<proteinExistence type="inferred from homology"/>
<feature type="domain" description="Ionotropic glutamate receptor C-terminal" evidence="16">
    <location>
        <begin position="435"/>
        <end position="763"/>
    </location>
</feature>
<dbReference type="GO" id="GO:0015276">
    <property type="term" value="F:ligand-gated monoatomic ion channel activity"/>
    <property type="evidence" value="ECO:0007669"/>
    <property type="project" value="InterPro"/>
</dbReference>
<dbReference type="OrthoDB" id="5984008at2759"/>
<protein>
    <recommendedName>
        <fullName evidence="13">Glutamate receptor</fullName>
    </recommendedName>
</protein>
<dbReference type="CDD" id="cd19990">
    <property type="entry name" value="PBP1_GABAb_receptor_plant"/>
    <property type="match status" value="1"/>
</dbReference>
<dbReference type="SMART" id="SM00079">
    <property type="entry name" value="PBPe"/>
    <property type="match status" value="1"/>
</dbReference>
<reference evidence="17" key="1">
    <citation type="journal article" date="2014" name="Nat. Commun.">
        <title>Genome sequence of mungbean and insights into evolution within Vigna species.</title>
        <authorList>
            <person name="Kang Y.J."/>
            <person name="Kim S.K."/>
            <person name="Kim M.Y."/>
            <person name="Lestari P."/>
            <person name="Kim K.H."/>
            <person name="Ha B.K."/>
            <person name="Jun T.H."/>
            <person name="Hwang W.J."/>
            <person name="Lee T."/>
            <person name="Lee J."/>
            <person name="Shim S."/>
            <person name="Yoon M.Y."/>
            <person name="Jang Y.E."/>
            <person name="Han K.S."/>
            <person name="Taeprayoon P."/>
            <person name="Yoon N."/>
            <person name="Somta P."/>
            <person name="Tanya P."/>
            <person name="Kim K.S."/>
            <person name="Gwag J.G."/>
            <person name="Moon J.K."/>
            <person name="Lee Y.H."/>
            <person name="Park B.S."/>
            <person name="Bombarely A."/>
            <person name="Doyle J.J."/>
            <person name="Jackson S.A."/>
            <person name="Schafleitner R."/>
            <person name="Srinives P."/>
            <person name="Varshney R.K."/>
            <person name="Lee S.H."/>
        </authorList>
    </citation>
    <scope>NUCLEOTIDE SEQUENCE [LARGE SCALE GENOMIC DNA]</scope>
    <source>
        <strain evidence="17">cv. VC1973A</strain>
    </source>
</reference>
<keyword evidence="17" id="KW-1185">Reference proteome</keyword>
<keyword evidence="7 13" id="KW-0406">Ion transport</keyword>
<dbReference type="Pfam" id="PF01094">
    <property type="entry name" value="ANF_receptor"/>
    <property type="match status" value="1"/>
</dbReference>
<dbReference type="PIRSF" id="PIRSF037090">
    <property type="entry name" value="Iontro_Glu-like_rcpt_pln"/>
    <property type="match status" value="1"/>
</dbReference>
<sequence>MGSLHMLLVPLFCLMSTAFGKASVDDGMHAKMKGTIGLITDNNSRNGKEEIVAVKMAMEDFYHYSNQSFDLQIRDSHADSLQAALAARDLIDTQKVEAIIGPDTWKETTLVADICSQNVTPVLSLADATPDWSTLKWPYLVQISPNQFKQTKAVVAIVQSFEWYNVNIIYDDTDSSSTRMFSHLYSDLSVSGVHISNVLAIPPLGSSSLPQELEKLRNGFCRVFVVNLSVSLAINLFQTAKKLKMMEKGYVWIVTDPFTSLVHSLNSSTMSSMQGIVGVKSYFPEIGLQYEHFYSKFRKKFSSENPHELNNEPGIFAARAYDAAWTLALSMNQTTNKKDQTLLDKILLNNFTGLSGKIHFIDQKLDPSDIFQIINVMGKDYKEIGFWTNGLGFSNIIGQNSIFNSSMKELGQVLWPGRPWGTPRGWIPVLDKPLRIGVPVLATLKQSVSVIQDQTENTTTFQGFTIDIFRATMELLPYHLPYKFYPFNDTYDNLVKQVYLKNFDAVIDVSIISYRYQYAEFTQPYTDPGVVMVVPLRSKVDHRGWLFMKPFTKTMWVLILAMIIYNGFILWMLERRHSPEIRGSMLNQTGTMAWLALTPLVKLDGDKLHSNLSKMVMVVWLFVSLIITQTYTANLASMLTAERLEPTLDNIDQLRNSNIRVGYSSGSFLKHYVENVLQFHAENLRNYAELEEYAEAFRRKEIGAAFLEAPAAKVFLAKYCREFIQAGPLYKVGGFGFAFARGSPLIPDVNKALLHLVEIGKYGIQESFSKFSDAQDPLIEASAKHTYSE</sequence>
<evidence type="ECO:0000256" key="13">
    <source>
        <dbReference type="PIRNR" id="PIRNR037090"/>
    </source>
</evidence>
<dbReference type="GO" id="GO:0016020">
    <property type="term" value="C:membrane"/>
    <property type="evidence" value="ECO:0007669"/>
    <property type="project" value="UniProtKB-SubCell"/>
</dbReference>
<evidence type="ECO:0000256" key="5">
    <source>
        <dbReference type="ARBA" id="ARBA00022729"/>
    </source>
</evidence>
<dbReference type="PANTHER" id="PTHR34836:SF9">
    <property type="entry name" value="RECEPTOR LIGAND BINDING REGION DOMAIN-CONTAINING PROTEIN"/>
    <property type="match status" value="1"/>
</dbReference>
<dbReference type="RefSeq" id="XP_014499575.1">
    <property type="nucleotide sequence ID" value="XM_014644089.1"/>
</dbReference>
<dbReference type="InterPro" id="IPR001638">
    <property type="entry name" value="Solute-binding_3/MltF_N"/>
</dbReference>
<feature type="chain" id="PRO_5010356823" description="Glutamate receptor" evidence="15">
    <location>
        <begin position="23"/>
        <end position="789"/>
    </location>
</feature>
<dbReference type="FunFam" id="1.10.287.70:FF:000172">
    <property type="entry name" value="Glutamate receptor"/>
    <property type="match status" value="1"/>
</dbReference>
<dbReference type="InterPro" id="IPR028082">
    <property type="entry name" value="Peripla_BP_I"/>
</dbReference>
<dbReference type="InterPro" id="IPR017103">
    <property type="entry name" value="Iontropic_Glu_rcpt_pln"/>
</dbReference>
<evidence type="ECO:0000256" key="14">
    <source>
        <dbReference type="SAM" id="Phobius"/>
    </source>
</evidence>
<keyword evidence="6 14" id="KW-1133">Transmembrane helix</keyword>
<dbReference type="InterPro" id="IPR044440">
    <property type="entry name" value="GABAb_receptor_plant_PBP1"/>
</dbReference>
<keyword evidence="8 13" id="KW-0472">Membrane</keyword>
<keyword evidence="9 13" id="KW-0675">Receptor</keyword>
<dbReference type="Proteomes" id="UP000087766">
    <property type="component" value="Chromosome 5"/>
</dbReference>
<keyword evidence="12 13" id="KW-0407">Ion channel</keyword>
<evidence type="ECO:0000256" key="10">
    <source>
        <dbReference type="ARBA" id="ARBA00023180"/>
    </source>
</evidence>
<dbReference type="PANTHER" id="PTHR34836">
    <property type="entry name" value="OS06G0188250 PROTEIN"/>
    <property type="match status" value="1"/>
</dbReference>
<evidence type="ECO:0000256" key="9">
    <source>
        <dbReference type="ARBA" id="ARBA00023170"/>
    </source>
</evidence>
<gene>
    <name evidence="18" type="primary">LOC106760680</name>
</gene>
<dbReference type="KEGG" id="vra:106760680"/>
<dbReference type="AlphaFoldDB" id="A0A1S3U0M9"/>
<dbReference type="InterPro" id="IPR001828">
    <property type="entry name" value="ANF_lig-bd_rcpt"/>
</dbReference>
<evidence type="ECO:0000256" key="6">
    <source>
        <dbReference type="ARBA" id="ARBA00022989"/>
    </source>
</evidence>
<dbReference type="STRING" id="3916.A0A1S3U0M9"/>
<name>A0A1S3U0M9_VIGRR</name>
<keyword evidence="4 14" id="KW-0812">Transmembrane</keyword>
<keyword evidence="10" id="KW-0325">Glycoprotein</keyword>
<reference evidence="18" key="2">
    <citation type="submission" date="2025-08" db="UniProtKB">
        <authorList>
            <consortium name="RefSeq"/>
        </authorList>
    </citation>
    <scope>IDENTIFICATION</scope>
    <source>
        <tissue evidence="18">Leaf</tissue>
    </source>
</reference>
<dbReference type="GeneID" id="106760680"/>
<evidence type="ECO:0000256" key="7">
    <source>
        <dbReference type="ARBA" id="ARBA00023065"/>
    </source>
</evidence>
<dbReference type="SMR" id="A0A1S3U0M9"/>
<dbReference type="SUPFAM" id="SSF53822">
    <property type="entry name" value="Periplasmic binding protein-like I"/>
    <property type="match status" value="1"/>
</dbReference>
<evidence type="ECO:0000313" key="17">
    <source>
        <dbReference type="Proteomes" id="UP000087766"/>
    </source>
</evidence>
<dbReference type="Pfam" id="PF00497">
    <property type="entry name" value="SBP_bac_3"/>
    <property type="match status" value="1"/>
</dbReference>
<organism evidence="17 18">
    <name type="scientific">Vigna radiata var. radiata</name>
    <name type="common">Mung bean</name>
    <name type="synonym">Phaseolus aureus</name>
    <dbReference type="NCBI Taxonomy" id="3916"/>
    <lineage>
        <taxon>Eukaryota</taxon>
        <taxon>Viridiplantae</taxon>
        <taxon>Streptophyta</taxon>
        <taxon>Embryophyta</taxon>
        <taxon>Tracheophyta</taxon>
        <taxon>Spermatophyta</taxon>
        <taxon>Magnoliopsida</taxon>
        <taxon>eudicotyledons</taxon>
        <taxon>Gunneridae</taxon>
        <taxon>Pentapetalae</taxon>
        <taxon>rosids</taxon>
        <taxon>fabids</taxon>
        <taxon>Fabales</taxon>
        <taxon>Fabaceae</taxon>
        <taxon>Papilionoideae</taxon>
        <taxon>50 kb inversion clade</taxon>
        <taxon>NPAAA clade</taxon>
        <taxon>indigoferoid/millettioid clade</taxon>
        <taxon>Phaseoleae</taxon>
        <taxon>Vigna</taxon>
    </lineage>
</organism>
<dbReference type="Gene3D" id="3.40.190.10">
    <property type="entry name" value="Periplasmic binding protein-like II"/>
    <property type="match status" value="1"/>
</dbReference>
<comment type="similarity">
    <text evidence="2 13">Belongs to the glutamate-gated ion channel (TC 1.A.10.1) family.</text>
</comment>
<keyword evidence="11 13" id="KW-1071">Ligand-gated ion channel</keyword>
<dbReference type="FunFam" id="3.40.50.2300:FF:000188">
    <property type="entry name" value="Glutamate receptor"/>
    <property type="match status" value="1"/>
</dbReference>
<evidence type="ECO:0000256" key="8">
    <source>
        <dbReference type="ARBA" id="ARBA00023136"/>
    </source>
</evidence>
<evidence type="ECO:0000256" key="1">
    <source>
        <dbReference type="ARBA" id="ARBA00004141"/>
    </source>
</evidence>
<keyword evidence="5 15" id="KW-0732">Signal</keyword>
<feature type="signal peptide" evidence="15">
    <location>
        <begin position="1"/>
        <end position="22"/>
    </location>
</feature>
<dbReference type="SUPFAM" id="SSF53850">
    <property type="entry name" value="Periplasmic binding protein-like II"/>
    <property type="match status" value="1"/>
</dbReference>
<dbReference type="CDD" id="cd13686">
    <property type="entry name" value="GluR_Plant"/>
    <property type="match status" value="1"/>
</dbReference>
<dbReference type="Gene3D" id="3.40.50.2300">
    <property type="match status" value="2"/>
</dbReference>
<evidence type="ECO:0000256" key="4">
    <source>
        <dbReference type="ARBA" id="ARBA00022692"/>
    </source>
</evidence>
<evidence type="ECO:0000259" key="16">
    <source>
        <dbReference type="SMART" id="SM00079"/>
    </source>
</evidence>
<dbReference type="FunFam" id="3.40.190.10:FF:000054">
    <property type="entry name" value="Glutamate receptor"/>
    <property type="match status" value="1"/>
</dbReference>
<feature type="transmembrane region" description="Helical" evidence="14">
    <location>
        <begin position="555"/>
        <end position="573"/>
    </location>
</feature>
<accession>A0A1S3U0M9</accession>
<evidence type="ECO:0000256" key="11">
    <source>
        <dbReference type="ARBA" id="ARBA00023286"/>
    </source>
</evidence>
<evidence type="ECO:0000256" key="15">
    <source>
        <dbReference type="SAM" id="SignalP"/>
    </source>
</evidence>
<dbReference type="Gene3D" id="1.10.287.70">
    <property type="match status" value="1"/>
</dbReference>
<evidence type="ECO:0000256" key="12">
    <source>
        <dbReference type="ARBA" id="ARBA00023303"/>
    </source>
</evidence>
<dbReference type="InterPro" id="IPR015683">
    <property type="entry name" value="Ionotropic_Glu_rcpt"/>
</dbReference>
<dbReference type="Pfam" id="PF00060">
    <property type="entry name" value="Lig_chan"/>
    <property type="match status" value="1"/>
</dbReference>
<evidence type="ECO:0000313" key="18">
    <source>
        <dbReference type="RefSeq" id="XP_014499575.1"/>
    </source>
</evidence>
<feature type="transmembrane region" description="Helical" evidence="14">
    <location>
        <begin position="615"/>
        <end position="636"/>
    </location>
</feature>
<evidence type="ECO:0000256" key="3">
    <source>
        <dbReference type="ARBA" id="ARBA00022448"/>
    </source>
</evidence>
<comment type="subcellular location">
    <subcellularLocation>
        <location evidence="1">Membrane</location>
        <topology evidence="1">Multi-pass membrane protein</topology>
    </subcellularLocation>
</comment>
<evidence type="ECO:0000256" key="2">
    <source>
        <dbReference type="ARBA" id="ARBA00008685"/>
    </source>
</evidence>